<feature type="transmembrane region" description="Helical" evidence="1">
    <location>
        <begin position="114"/>
        <end position="132"/>
    </location>
</feature>
<evidence type="ECO:0008006" key="4">
    <source>
        <dbReference type="Google" id="ProtNLM"/>
    </source>
</evidence>
<protein>
    <recommendedName>
        <fullName evidence="4">Concanavalin A-like lectin/glucanase superfamily protein</fullName>
    </recommendedName>
</protein>
<dbReference type="InterPro" id="IPR035986">
    <property type="entry name" value="PKD_dom_sf"/>
</dbReference>
<reference evidence="2 3" key="1">
    <citation type="submission" date="2018-05" db="EMBL/GenBank/DDBJ databases">
        <title>Genomic Encyclopedia of Archaeal and Bacterial Type Strains, Phase II (KMG-II): from individual species to whole genera.</title>
        <authorList>
            <person name="Goeker M."/>
        </authorList>
    </citation>
    <scope>NUCLEOTIDE SEQUENCE [LARGE SCALE GENOMIC DNA]</scope>
    <source>
        <strain evidence="2 3">DSM 22214</strain>
    </source>
</reference>
<keyword evidence="1" id="KW-1133">Transmembrane helix</keyword>
<comment type="caution">
    <text evidence="2">The sequence shown here is derived from an EMBL/GenBank/DDBJ whole genome shotgun (WGS) entry which is preliminary data.</text>
</comment>
<keyword evidence="1" id="KW-0472">Membrane</keyword>
<sequence length="417" mass="47584">MKSSLEPIFFQNTMNKKTKLKDIIVCCEIRFDNGSAANWKHSDFCSFSDAIMKDTGVNISANTLKRIFGKITVDNDYQPQQATIEALAKYGRNIVLETPIQSENVYLKRYSSKAIVLIIGLFVMSLCMIYYVKKYKKITGIIRLSNIEGQLPQTTFFDLILPNTQDSLFVDFGDKSLLQSVNPTLKKIAHTYLFPGVFEVKLRTAEKTIANTKVLVESNKWIGLGFHNQQDVPNRHYEFTAFKTGKDSLFHIPNQQLFTLGLDTLKPLYVRLCNYASTGYKSDNFVFETTFKNKVKPNGVYCNSTQFQITGLESKIRFKFTNHGCSYRVLNFVSEQTLDGSKMNLSAFAIDLSNWTTIKMVNKNKHLELFVNGKSIYQGKYQQPLGEIKGVFLEFAENGFVKSCSLKSLDEKILFLF</sequence>
<dbReference type="SUPFAM" id="SSF49299">
    <property type="entry name" value="PKD domain"/>
    <property type="match status" value="1"/>
</dbReference>
<dbReference type="AlphaFoldDB" id="A0A316DGH5"/>
<dbReference type="Proteomes" id="UP000245489">
    <property type="component" value="Unassembled WGS sequence"/>
</dbReference>
<gene>
    <name evidence="2" type="ORF">LV89_04884</name>
</gene>
<organism evidence="2 3">
    <name type="scientific">Arcicella aurantiaca</name>
    <dbReference type="NCBI Taxonomy" id="591202"/>
    <lineage>
        <taxon>Bacteria</taxon>
        <taxon>Pseudomonadati</taxon>
        <taxon>Bacteroidota</taxon>
        <taxon>Cytophagia</taxon>
        <taxon>Cytophagales</taxon>
        <taxon>Flectobacillaceae</taxon>
        <taxon>Arcicella</taxon>
    </lineage>
</organism>
<keyword evidence="1" id="KW-0812">Transmembrane</keyword>
<evidence type="ECO:0000313" key="3">
    <source>
        <dbReference type="Proteomes" id="UP000245489"/>
    </source>
</evidence>
<keyword evidence="3" id="KW-1185">Reference proteome</keyword>
<proteinExistence type="predicted"/>
<accession>A0A316DGH5</accession>
<evidence type="ECO:0000256" key="1">
    <source>
        <dbReference type="SAM" id="Phobius"/>
    </source>
</evidence>
<name>A0A316DGH5_9BACT</name>
<evidence type="ECO:0000313" key="2">
    <source>
        <dbReference type="EMBL" id="PWK16622.1"/>
    </source>
</evidence>
<dbReference type="EMBL" id="QGGO01000050">
    <property type="protein sequence ID" value="PWK16622.1"/>
    <property type="molecule type" value="Genomic_DNA"/>
</dbReference>